<dbReference type="PIRSF" id="PIRSF001434">
    <property type="entry name" value="CGS"/>
    <property type="match status" value="1"/>
</dbReference>
<dbReference type="InterPro" id="IPR015422">
    <property type="entry name" value="PyrdxlP-dep_Trfase_small"/>
</dbReference>
<evidence type="ECO:0000313" key="5">
    <source>
        <dbReference type="Proteomes" id="UP000050515"/>
    </source>
</evidence>
<dbReference type="InterPro" id="IPR015424">
    <property type="entry name" value="PyrdxlP-dep_Trfase"/>
</dbReference>
<dbReference type="Gene3D" id="3.40.640.10">
    <property type="entry name" value="Type I PLP-dependent aspartate aminotransferase-like (Major domain)"/>
    <property type="match status" value="1"/>
</dbReference>
<dbReference type="InterPro" id="IPR015421">
    <property type="entry name" value="PyrdxlP-dep_Trfase_major"/>
</dbReference>
<evidence type="ECO:0000256" key="2">
    <source>
        <dbReference type="ARBA" id="ARBA00022898"/>
    </source>
</evidence>
<accession>A0A0P9F5N5</accession>
<dbReference type="GO" id="GO:0019346">
    <property type="term" value="P:transsulfuration"/>
    <property type="evidence" value="ECO:0007669"/>
    <property type="project" value="InterPro"/>
</dbReference>
<keyword evidence="3" id="KW-0456">Lyase</keyword>
<keyword evidence="2" id="KW-0663">Pyridoxal phosphate</keyword>
<sequence length="366" mass="40471">MNDISDGIFAKPLTFPIYQTSSYVVPGGEKYRYSREYNPTVENVGLKIKAMEHAEAYNAFSSGMGAITTTVLSLIHPGDRALIHLDTFARSYHFFTEYLRSWGVKIDVADPGTDNIIKSIKNDTKLVFIESLSNPILRVNDIKAISEKCRETGSLLIVDATFSTPVNIHPLDLGADIVIHSASKFISGHNDAIAGFAAGREDLIEKIDNMRRTLGTSMDPNTAFLVNQGIKTLELRMERINKNANIIAHELQDSGNVKNVIYPGLDNHPDHEIALKYMNGFSGVVDFEIQGDVEKFFKNLKNVVPANTLGGINTIISNPFTMSHRSLNESELKILNVNKKFMRLSVGIENPDIIIKDLLSAASATD</sequence>
<evidence type="ECO:0000256" key="1">
    <source>
        <dbReference type="ARBA" id="ARBA00001933"/>
    </source>
</evidence>
<dbReference type="PATRIC" id="fig|507754.4.peg.151"/>
<dbReference type="PANTHER" id="PTHR11808">
    <property type="entry name" value="TRANS-SULFURATION ENZYME FAMILY MEMBER"/>
    <property type="match status" value="1"/>
</dbReference>
<comment type="caution">
    <text evidence="4">The sequence shown here is derived from an EMBL/GenBank/DDBJ whole genome shotgun (WGS) entry which is preliminary data.</text>
</comment>
<name>A0A0P9F5N5_9ARCH</name>
<dbReference type="Pfam" id="PF01053">
    <property type="entry name" value="Cys_Met_Meta_PP"/>
    <property type="match status" value="1"/>
</dbReference>
<reference evidence="4 5" key="1">
    <citation type="submission" date="2015-09" db="EMBL/GenBank/DDBJ databases">
        <title>Draft genome sequence of Acidiplasma aeolicum DSM 18409.</title>
        <authorList>
            <person name="Hemp J."/>
        </authorList>
    </citation>
    <scope>NUCLEOTIDE SEQUENCE [LARGE SCALE GENOMIC DNA]</scope>
    <source>
        <strain evidence="4 5">V</strain>
    </source>
</reference>
<dbReference type="GO" id="GO:0047804">
    <property type="term" value="F:cysteine-S-conjugate beta-lyase activity"/>
    <property type="evidence" value="ECO:0007669"/>
    <property type="project" value="UniProtKB-ARBA"/>
</dbReference>
<evidence type="ECO:0000256" key="3">
    <source>
        <dbReference type="ARBA" id="ARBA00023239"/>
    </source>
</evidence>
<dbReference type="GO" id="GO:0005737">
    <property type="term" value="C:cytoplasm"/>
    <property type="evidence" value="ECO:0007669"/>
    <property type="project" value="TreeGrafter"/>
</dbReference>
<dbReference type="GO" id="GO:0030170">
    <property type="term" value="F:pyridoxal phosphate binding"/>
    <property type="evidence" value="ECO:0007669"/>
    <property type="project" value="InterPro"/>
</dbReference>
<dbReference type="AlphaFoldDB" id="A0A0P9F5N5"/>
<dbReference type="RefSeq" id="WP_054963907.1">
    <property type="nucleotide sequence ID" value="NZ_JBBYJF010000001.1"/>
</dbReference>
<dbReference type="SUPFAM" id="SSF53383">
    <property type="entry name" value="PLP-dependent transferases"/>
    <property type="match status" value="1"/>
</dbReference>
<gene>
    <name evidence="4" type="ORF">SE19_01575</name>
</gene>
<dbReference type="EMBL" id="LJCQ01000094">
    <property type="protein sequence ID" value="KPV47322.1"/>
    <property type="molecule type" value="Genomic_DNA"/>
</dbReference>
<dbReference type="InterPro" id="IPR000277">
    <property type="entry name" value="Cys/Met-Metab_PyrdxlP-dep_enz"/>
</dbReference>
<dbReference type="FunFam" id="3.40.640.10:FF:000046">
    <property type="entry name" value="Cystathionine gamma-lyase"/>
    <property type="match status" value="1"/>
</dbReference>
<protein>
    <recommendedName>
        <fullName evidence="6">Cystathionine gamma-synthase</fullName>
    </recommendedName>
</protein>
<dbReference type="Gene3D" id="3.90.1150.10">
    <property type="entry name" value="Aspartate Aminotransferase, domain 1"/>
    <property type="match status" value="1"/>
</dbReference>
<dbReference type="NCBIfam" id="NF005047">
    <property type="entry name" value="PRK06460.1"/>
    <property type="match status" value="1"/>
</dbReference>
<organism evidence="4 5">
    <name type="scientific">Acidiplasma aeolicum</name>
    <dbReference type="NCBI Taxonomy" id="507754"/>
    <lineage>
        <taxon>Archaea</taxon>
        <taxon>Methanobacteriati</taxon>
        <taxon>Thermoplasmatota</taxon>
        <taxon>Thermoplasmata</taxon>
        <taxon>Thermoplasmatales</taxon>
        <taxon>Ferroplasmaceae</taxon>
        <taxon>Acidiplasma</taxon>
    </lineage>
</organism>
<proteinExistence type="predicted"/>
<evidence type="ECO:0008006" key="6">
    <source>
        <dbReference type="Google" id="ProtNLM"/>
    </source>
</evidence>
<dbReference type="CDD" id="cd00614">
    <property type="entry name" value="CGS_like"/>
    <property type="match status" value="1"/>
</dbReference>
<evidence type="ECO:0000313" key="4">
    <source>
        <dbReference type="EMBL" id="KPV47322.1"/>
    </source>
</evidence>
<dbReference type="Proteomes" id="UP000050515">
    <property type="component" value="Unassembled WGS sequence"/>
</dbReference>
<comment type="cofactor">
    <cofactor evidence="1">
        <name>pyridoxal 5'-phosphate</name>
        <dbReference type="ChEBI" id="CHEBI:597326"/>
    </cofactor>
</comment>
<dbReference type="PANTHER" id="PTHR11808:SF50">
    <property type="entry name" value="CYSTATHIONINE BETA-LYASE"/>
    <property type="match status" value="1"/>
</dbReference>